<feature type="transmembrane region" description="Helical" evidence="1">
    <location>
        <begin position="347"/>
        <end position="368"/>
    </location>
</feature>
<feature type="transmembrane region" description="Helical" evidence="1">
    <location>
        <begin position="183"/>
        <end position="209"/>
    </location>
</feature>
<comment type="caution">
    <text evidence="3">The sequence shown here is derived from an EMBL/GenBank/DDBJ whole genome shotgun (WGS) entry which is preliminary data.</text>
</comment>
<keyword evidence="1" id="KW-0812">Transmembrane</keyword>
<dbReference type="Pfam" id="PF17677">
    <property type="entry name" value="Glyco_hydro38C2"/>
    <property type="match status" value="1"/>
</dbReference>
<organism evidence="3 4">
    <name type="scientific">Physocladia obscura</name>
    <dbReference type="NCBI Taxonomy" id="109957"/>
    <lineage>
        <taxon>Eukaryota</taxon>
        <taxon>Fungi</taxon>
        <taxon>Fungi incertae sedis</taxon>
        <taxon>Chytridiomycota</taxon>
        <taxon>Chytridiomycota incertae sedis</taxon>
        <taxon>Chytridiomycetes</taxon>
        <taxon>Chytridiales</taxon>
        <taxon>Chytriomycetaceae</taxon>
        <taxon>Physocladia</taxon>
    </lineage>
</organism>
<feature type="transmembrane region" description="Helical" evidence="1">
    <location>
        <begin position="151"/>
        <end position="171"/>
    </location>
</feature>
<dbReference type="GO" id="GO:0009313">
    <property type="term" value="P:oligosaccharide catabolic process"/>
    <property type="evidence" value="ECO:0007669"/>
    <property type="project" value="TreeGrafter"/>
</dbReference>
<dbReference type="AlphaFoldDB" id="A0AAD5X7Q6"/>
<dbReference type="GO" id="GO:0004559">
    <property type="term" value="F:alpha-mannosidase activity"/>
    <property type="evidence" value="ECO:0007669"/>
    <property type="project" value="TreeGrafter"/>
</dbReference>
<feature type="transmembrane region" description="Helical" evidence="1">
    <location>
        <begin position="237"/>
        <end position="261"/>
    </location>
</feature>
<keyword evidence="4" id="KW-1185">Reference proteome</keyword>
<dbReference type="InterPro" id="IPR011013">
    <property type="entry name" value="Gal_mutarotase_sf_dom"/>
</dbReference>
<reference evidence="3" key="1">
    <citation type="submission" date="2020-05" db="EMBL/GenBank/DDBJ databases">
        <title>Phylogenomic resolution of chytrid fungi.</title>
        <authorList>
            <person name="Stajich J.E."/>
            <person name="Amses K."/>
            <person name="Simmons R."/>
            <person name="Seto K."/>
            <person name="Myers J."/>
            <person name="Bonds A."/>
            <person name="Quandt C.A."/>
            <person name="Barry K."/>
            <person name="Liu P."/>
            <person name="Grigoriev I."/>
            <person name="Longcore J.E."/>
            <person name="James T.Y."/>
        </authorList>
    </citation>
    <scope>NUCLEOTIDE SEQUENCE</scope>
    <source>
        <strain evidence="3">JEL0513</strain>
    </source>
</reference>
<name>A0AAD5X7Q6_9FUNG</name>
<dbReference type="EMBL" id="JADGJH010002809">
    <property type="protein sequence ID" value="KAJ3094700.1"/>
    <property type="molecule type" value="Genomic_DNA"/>
</dbReference>
<feature type="domain" description="Glycosyl hydrolases family 38 C-terminal" evidence="2">
    <location>
        <begin position="15"/>
        <end position="95"/>
    </location>
</feature>
<keyword evidence="1" id="KW-0472">Membrane</keyword>
<feature type="transmembrane region" description="Helical" evidence="1">
    <location>
        <begin position="105"/>
        <end position="131"/>
    </location>
</feature>
<dbReference type="PANTHER" id="PTHR46017:SF1">
    <property type="entry name" value="ALPHA-MANNOSIDASE 2C1"/>
    <property type="match status" value="1"/>
</dbReference>
<evidence type="ECO:0000313" key="4">
    <source>
        <dbReference type="Proteomes" id="UP001211907"/>
    </source>
</evidence>
<evidence type="ECO:0000256" key="1">
    <source>
        <dbReference type="SAM" id="Phobius"/>
    </source>
</evidence>
<proteinExistence type="predicted"/>
<sequence>MNLTGGEFFSVSESNFVLDTVKVAEEARKVSGHIDVVIRLYEAYGGRGVAKISTPFKIKEAKLCNVLEDAEEGSVLDPEGSSLVVPFGPFKIVTVRLLVEATRRFVAGVSGLGIAAFAGLHLGGHLLAPVAGPGVANSFLFGVRELYQSPLVETALVVGLVTHSVAGSAAVQQTIKLKQRVTAFRGAGVFLMFAVPTHVIATRIVPWLFDTHVDLRYIRDSMVDKVHPKLSLLFYPYYIFLGAAGLYHGIVGCVSGVRIVFSLKPSPVSFSPTAASSANARTIIAVVSVVVMVASIFAIVGPSAVDPDWDFKDTHTAQIWHASTSERNLTGNSRKYHNYYSNSSQPLAMISSTNLFLAIFSLFTAVVVQAAPAPVPAPEANPVFNLNHIKLSRVPKSVTWNGHYNDYFDDNVRGHKTAAQYTGDGSQCSDAAPAYCTLPDKNGASFFVQCHRHHWVQLQCDYGFSCATDPISGHPYCASAGHP</sequence>
<dbReference type="PANTHER" id="PTHR46017">
    <property type="entry name" value="ALPHA-MANNOSIDASE 2C1"/>
    <property type="match status" value="1"/>
</dbReference>
<evidence type="ECO:0000313" key="3">
    <source>
        <dbReference type="EMBL" id="KAJ3094700.1"/>
    </source>
</evidence>
<dbReference type="InterPro" id="IPR041147">
    <property type="entry name" value="GH38_C"/>
</dbReference>
<protein>
    <recommendedName>
        <fullName evidence="2">Glycosyl hydrolases family 38 C-terminal domain-containing protein</fullName>
    </recommendedName>
</protein>
<evidence type="ECO:0000259" key="2">
    <source>
        <dbReference type="Pfam" id="PF17677"/>
    </source>
</evidence>
<feature type="transmembrane region" description="Helical" evidence="1">
    <location>
        <begin position="282"/>
        <end position="305"/>
    </location>
</feature>
<dbReference type="SUPFAM" id="SSF74650">
    <property type="entry name" value="Galactose mutarotase-like"/>
    <property type="match status" value="1"/>
</dbReference>
<dbReference type="GO" id="GO:0030246">
    <property type="term" value="F:carbohydrate binding"/>
    <property type="evidence" value="ECO:0007669"/>
    <property type="project" value="InterPro"/>
</dbReference>
<gene>
    <name evidence="3" type="ORF">HK100_006050</name>
</gene>
<keyword evidence="1" id="KW-1133">Transmembrane helix</keyword>
<accession>A0AAD5X7Q6</accession>
<dbReference type="Proteomes" id="UP001211907">
    <property type="component" value="Unassembled WGS sequence"/>
</dbReference>